<dbReference type="Pfam" id="PF03031">
    <property type="entry name" value="NIF"/>
    <property type="match status" value="1"/>
</dbReference>
<evidence type="ECO:0000256" key="1">
    <source>
        <dbReference type="SAM" id="MobiDB-lite"/>
    </source>
</evidence>
<organism evidence="3 4">
    <name type="scientific">Ectocarpus siliculosus</name>
    <name type="common">Brown alga</name>
    <name type="synonym">Conferva siliculosa</name>
    <dbReference type="NCBI Taxonomy" id="2880"/>
    <lineage>
        <taxon>Eukaryota</taxon>
        <taxon>Sar</taxon>
        <taxon>Stramenopiles</taxon>
        <taxon>Ochrophyta</taxon>
        <taxon>PX clade</taxon>
        <taxon>Phaeophyceae</taxon>
        <taxon>Ectocarpales</taxon>
        <taxon>Ectocarpaceae</taxon>
        <taxon>Ectocarpus</taxon>
    </lineage>
</organism>
<feature type="compositionally biased region" description="Basic and acidic residues" evidence="1">
    <location>
        <begin position="284"/>
        <end position="294"/>
    </location>
</feature>
<sequence length="613" mass="64945">MLGSLRSLVRGKSKRSIKGAGAGDDKNANDGKGSSNGKLQAVGQEKQNGGGKKDDDGSPSSQSSFFSSGTGEASLSSGSASPVPPGSLSPSPTQPRHVNNNAKVKGGDKNNVKAGGEEEAGSGSPSTQRSNSGGSTGGGWYADGGGGGGGGGSRRRQDDIQPPPYHALVASPPQAPARSDADAPAGRPRGQRHILTKKDRSRSRRRMKGKRSSSSAAAQSCSYPVGSSIGGVGDPHMSPAEKAALRAAGEDSFATIEEQQGYHDENQEQEESDQEESAGGGRGQRAETEEKDPSKQNVGVPDLEKAFIRSLAEIDADAKAYNNRVRPLLAHIPRPRLFGAVAPAPGVARSDDGGFGGSKKLVPMGHKKTLVLDLDETLVSSSRTPCDCDYKVVFKIHSREKASNNQENTPFFAANADAPDANNSDGIQHAGGYYGGDDDIVQEIVYYVQLRPGLARFLEKVAAIYELVVWTASGRSYADAIIDLLDPAGDIFAERFYRDSCLRHHNLCVKDLRRLGRPMNTVVLLDNYVYSFGLTLDNGVPISPWTGAKEAKNSGLTTAYSLLRGISRFPDVRVPLVTAFDLQRKIHGYRFPLPPTTLGAAVPASTFLKLRSD</sequence>
<dbReference type="Gene3D" id="3.40.50.1000">
    <property type="entry name" value="HAD superfamily/HAD-like"/>
    <property type="match status" value="1"/>
</dbReference>
<dbReference type="InterPro" id="IPR050365">
    <property type="entry name" value="TIM50"/>
</dbReference>
<dbReference type="eggNOG" id="KOG1605">
    <property type="taxonomic scope" value="Eukaryota"/>
</dbReference>
<proteinExistence type="predicted"/>
<feature type="compositionally biased region" description="Low complexity" evidence="1">
    <location>
        <begin position="58"/>
        <end position="81"/>
    </location>
</feature>
<evidence type="ECO:0000259" key="2">
    <source>
        <dbReference type="PROSITE" id="PS50969"/>
    </source>
</evidence>
<dbReference type="OrthoDB" id="199971at2759"/>
<dbReference type="PANTHER" id="PTHR12210">
    <property type="entry name" value="DULLARD PROTEIN PHOSPHATASE"/>
    <property type="match status" value="1"/>
</dbReference>
<name>D8LDB9_ECTSI</name>
<dbReference type="InParanoid" id="D8LDB9"/>
<dbReference type="SMART" id="SM00577">
    <property type="entry name" value="CPDc"/>
    <property type="match status" value="1"/>
</dbReference>
<dbReference type="AlphaFoldDB" id="D8LDB9"/>
<dbReference type="Proteomes" id="UP000002630">
    <property type="component" value="Unassembled WGS sequence"/>
</dbReference>
<reference evidence="3 4" key="1">
    <citation type="journal article" date="2010" name="Nature">
        <title>The Ectocarpus genome and the independent evolution of multicellularity in brown algae.</title>
        <authorList>
            <person name="Cock J.M."/>
            <person name="Sterck L."/>
            <person name="Rouze P."/>
            <person name="Scornet D."/>
            <person name="Allen A.E."/>
            <person name="Amoutzias G."/>
            <person name="Anthouard V."/>
            <person name="Artiguenave F."/>
            <person name="Aury J.M."/>
            <person name="Badger J.H."/>
            <person name="Beszteri B."/>
            <person name="Billiau K."/>
            <person name="Bonnet E."/>
            <person name="Bothwell J.H."/>
            <person name="Bowler C."/>
            <person name="Boyen C."/>
            <person name="Brownlee C."/>
            <person name="Carrano C.J."/>
            <person name="Charrier B."/>
            <person name="Cho G.Y."/>
            <person name="Coelho S.M."/>
            <person name="Collen J."/>
            <person name="Corre E."/>
            <person name="Da Silva C."/>
            <person name="Delage L."/>
            <person name="Delaroque N."/>
            <person name="Dittami S.M."/>
            <person name="Doulbeau S."/>
            <person name="Elias M."/>
            <person name="Farnham G."/>
            <person name="Gachon C.M."/>
            <person name="Gschloessl B."/>
            <person name="Heesch S."/>
            <person name="Jabbari K."/>
            <person name="Jubin C."/>
            <person name="Kawai H."/>
            <person name="Kimura K."/>
            <person name="Kloareg B."/>
            <person name="Kupper F.C."/>
            <person name="Lang D."/>
            <person name="Le Bail A."/>
            <person name="Leblanc C."/>
            <person name="Lerouge P."/>
            <person name="Lohr M."/>
            <person name="Lopez P.J."/>
            <person name="Martens C."/>
            <person name="Maumus F."/>
            <person name="Michel G."/>
            <person name="Miranda-Saavedra D."/>
            <person name="Morales J."/>
            <person name="Moreau H."/>
            <person name="Motomura T."/>
            <person name="Nagasato C."/>
            <person name="Napoli C.A."/>
            <person name="Nelson D.R."/>
            <person name="Nyvall-Collen P."/>
            <person name="Peters A.F."/>
            <person name="Pommier C."/>
            <person name="Potin P."/>
            <person name="Poulain J."/>
            <person name="Quesneville H."/>
            <person name="Read B."/>
            <person name="Rensing S.A."/>
            <person name="Ritter A."/>
            <person name="Rousvoal S."/>
            <person name="Samanta M."/>
            <person name="Samson G."/>
            <person name="Schroeder D.C."/>
            <person name="Segurens B."/>
            <person name="Strittmatter M."/>
            <person name="Tonon T."/>
            <person name="Tregear J.W."/>
            <person name="Valentin K."/>
            <person name="von Dassow P."/>
            <person name="Yamagishi T."/>
            <person name="Van de Peer Y."/>
            <person name="Wincker P."/>
        </authorList>
    </citation>
    <scope>NUCLEOTIDE SEQUENCE [LARGE SCALE GENOMIC DNA]</scope>
    <source>
        <strain evidence="4">Ec32 / CCAP1310/4</strain>
    </source>
</reference>
<dbReference type="InterPro" id="IPR023214">
    <property type="entry name" value="HAD_sf"/>
</dbReference>
<dbReference type="InterPro" id="IPR004274">
    <property type="entry name" value="FCP1_dom"/>
</dbReference>
<accession>D8LDB9</accession>
<feature type="compositionally biased region" description="Basic residues" evidence="1">
    <location>
        <begin position="189"/>
        <end position="211"/>
    </location>
</feature>
<dbReference type="InterPro" id="IPR036412">
    <property type="entry name" value="HAD-like_sf"/>
</dbReference>
<dbReference type="CDD" id="cd07521">
    <property type="entry name" value="HAD_FCP1-like"/>
    <property type="match status" value="1"/>
</dbReference>
<dbReference type="SUPFAM" id="SSF56784">
    <property type="entry name" value="HAD-like"/>
    <property type="match status" value="1"/>
</dbReference>
<evidence type="ECO:0000313" key="4">
    <source>
        <dbReference type="Proteomes" id="UP000002630"/>
    </source>
</evidence>
<dbReference type="PROSITE" id="PS50969">
    <property type="entry name" value="FCP1"/>
    <property type="match status" value="1"/>
</dbReference>
<feature type="region of interest" description="Disordered" evidence="1">
    <location>
        <begin position="1"/>
        <end position="248"/>
    </location>
</feature>
<feature type="compositionally biased region" description="Acidic residues" evidence="1">
    <location>
        <begin position="267"/>
        <end position="276"/>
    </location>
</feature>
<dbReference type="STRING" id="2880.D8LDB9"/>
<feature type="compositionally biased region" description="Low complexity" evidence="1">
    <location>
        <begin position="121"/>
        <end position="133"/>
    </location>
</feature>
<keyword evidence="4" id="KW-1185">Reference proteome</keyword>
<feature type="region of interest" description="Disordered" evidence="1">
    <location>
        <begin position="262"/>
        <end position="301"/>
    </location>
</feature>
<gene>
    <name evidence="3" type="ORF">Esi_0116_0053</name>
</gene>
<feature type="domain" description="FCP1 homology" evidence="2">
    <location>
        <begin position="363"/>
        <end position="566"/>
    </location>
</feature>
<evidence type="ECO:0000313" key="3">
    <source>
        <dbReference type="EMBL" id="CBN80177.1"/>
    </source>
</evidence>
<dbReference type="EMBL" id="FN649760">
    <property type="protein sequence ID" value="CBN80177.1"/>
    <property type="molecule type" value="Genomic_DNA"/>
</dbReference>
<protein>
    <recommendedName>
        <fullName evidence="2">FCP1 homology domain-containing protein</fullName>
    </recommendedName>
</protein>
<feature type="compositionally biased region" description="Gly residues" evidence="1">
    <location>
        <begin position="134"/>
        <end position="152"/>
    </location>
</feature>